<dbReference type="KEGG" id="ppsc:EHS13_34135"/>
<evidence type="ECO:0000313" key="9">
    <source>
        <dbReference type="Proteomes" id="UP000426246"/>
    </source>
</evidence>
<comment type="cofactor">
    <cofactor evidence="6">
        <name>Mg(2+)</name>
        <dbReference type="ChEBI" id="CHEBI:18420"/>
    </cofactor>
</comment>
<keyword evidence="6" id="KW-0460">Magnesium</keyword>
<keyword evidence="3 6" id="KW-0328">Glycosyltransferase</keyword>
<comment type="pathway">
    <text evidence="1 6">Pyrimidine metabolism; UMP biosynthesis via de novo pathway; UMP from orotate: step 1/2.</text>
</comment>
<dbReference type="EMBL" id="CP034235">
    <property type="protein sequence ID" value="QGQ99544.1"/>
    <property type="molecule type" value="Genomic_DNA"/>
</dbReference>
<comment type="caution">
    <text evidence="6">Lacks conserved residue(s) required for the propagation of feature annotation.</text>
</comment>
<feature type="binding site" evidence="6">
    <location>
        <position position="95"/>
    </location>
    <ligand>
        <name>5-phospho-alpha-D-ribose 1-diphosphate</name>
        <dbReference type="ChEBI" id="CHEBI:58017"/>
        <note>ligand shared between dimeric partners</note>
    </ligand>
</feature>
<feature type="domain" description="Phosphoribosyltransferase" evidence="7">
    <location>
        <begin position="62"/>
        <end position="158"/>
    </location>
</feature>
<sequence>MKEGLSTMTTATLAKQIYDIAHLTGTFLLRSGQTSNEYFDKYLFESNPKVLLALSKELVKLIPPGVEVLAGLEMGGIPIATAMSLKSGIPAAFVRKKAKDYGTCKLAEGTDIRGKRICVIEDVVTTGGQVILSTQDLRAAGAIVEDIICVIERSPEAKRKLEEIGLRVHSLFNMEELVEAGKQDV</sequence>
<dbReference type="PANTHER" id="PTHR19278">
    <property type="entry name" value="OROTATE PHOSPHORIBOSYLTRANSFERASE"/>
    <property type="match status" value="1"/>
</dbReference>
<comment type="similarity">
    <text evidence="6">Belongs to the purine/pyrimidine phosphoribosyltransferase family. PyrE subfamily.</text>
</comment>
<organism evidence="8 9">
    <name type="scientific">Paenibacillus psychroresistens</name>
    <dbReference type="NCBI Taxonomy" id="1778678"/>
    <lineage>
        <taxon>Bacteria</taxon>
        <taxon>Bacillati</taxon>
        <taxon>Bacillota</taxon>
        <taxon>Bacilli</taxon>
        <taxon>Bacillales</taxon>
        <taxon>Paenibacillaceae</taxon>
        <taxon>Paenibacillus</taxon>
    </lineage>
</organism>
<dbReference type="Gene3D" id="3.40.50.2020">
    <property type="match status" value="1"/>
</dbReference>
<keyword evidence="9" id="KW-1185">Reference proteome</keyword>
<dbReference type="Proteomes" id="UP000426246">
    <property type="component" value="Chromosome"/>
</dbReference>
<dbReference type="GO" id="GO:0000287">
    <property type="term" value="F:magnesium ion binding"/>
    <property type="evidence" value="ECO:0007669"/>
    <property type="project" value="UniProtKB-UniRule"/>
</dbReference>
<dbReference type="InterPro" id="IPR023031">
    <property type="entry name" value="OPRT"/>
</dbReference>
<name>A0A6B8RUW5_9BACL</name>
<feature type="binding site" evidence="6">
    <location>
        <position position="99"/>
    </location>
    <ligand>
        <name>5-phospho-alpha-D-ribose 1-diphosphate</name>
        <dbReference type="ChEBI" id="CHEBI:58017"/>
        <note>ligand shared between dimeric partners</note>
    </ligand>
</feature>
<reference evidence="9" key="1">
    <citation type="submission" date="2018-11" db="EMBL/GenBank/DDBJ databases">
        <title>Complete genome sequence of Paenibacillus sp. ML311-T8.</title>
        <authorList>
            <person name="Nam Y.-D."/>
            <person name="Kang J."/>
            <person name="Chung W.-H."/>
            <person name="Park Y.S."/>
        </authorList>
    </citation>
    <scope>NUCLEOTIDE SEQUENCE [LARGE SCALE GENOMIC DNA]</scope>
    <source>
        <strain evidence="9">ML311-T8</strain>
    </source>
</reference>
<dbReference type="OrthoDB" id="4213751at2"/>
<keyword evidence="5 6" id="KW-0665">Pyrimidine biosynthesis</keyword>
<comment type="subunit">
    <text evidence="6">Homodimer.</text>
</comment>
<dbReference type="InterPro" id="IPR000836">
    <property type="entry name" value="PRTase_dom"/>
</dbReference>
<comment type="function">
    <text evidence="6">Catalyzes the transfer of a ribosyl phosphate group from 5-phosphoribose 1-diphosphate to orotate, leading to the formation of orotidine monophosphate (OMP).</text>
</comment>
<dbReference type="GO" id="GO:0044205">
    <property type="term" value="P:'de novo' UMP biosynthetic process"/>
    <property type="evidence" value="ECO:0007669"/>
    <property type="project" value="UniProtKB-UniRule"/>
</dbReference>
<feature type="binding site" description="in other chain" evidence="6">
    <location>
        <position position="96"/>
    </location>
    <ligand>
        <name>5-phospho-alpha-D-ribose 1-diphosphate</name>
        <dbReference type="ChEBI" id="CHEBI:58017"/>
        <note>ligand shared between dimeric partners</note>
    </ligand>
</feature>
<feature type="binding site" evidence="6">
    <location>
        <position position="153"/>
    </location>
    <ligand>
        <name>orotate</name>
        <dbReference type="ChEBI" id="CHEBI:30839"/>
    </ligand>
</feature>
<evidence type="ECO:0000256" key="2">
    <source>
        <dbReference type="ARBA" id="ARBA00011971"/>
    </source>
</evidence>
<evidence type="ECO:0000313" key="8">
    <source>
        <dbReference type="EMBL" id="QGQ99544.1"/>
    </source>
</evidence>
<dbReference type="EC" id="2.4.2.10" evidence="2 6"/>
<dbReference type="AlphaFoldDB" id="A0A6B8RUW5"/>
<dbReference type="InterPro" id="IPR004467">
    <property type="entry name" value="Or_phspho_trans_dom"/>
</dbReference>
<comment type="catalytic activity">
    <reaction evidence="6">
        <text>orotidine 5'-phosphate + diphosphate = orotate + 5-phospho-alpha-D-ribose 1-diphosphate</text>
        <dbReference type="Rhea" id="RHEA:10380"/>
        <dbReference type="ChEBI" id="CHEBI:30839"/>
        <dbReference type="ChEBI" id="CHEBI:33019"/>
        <dbReference type="ChEBI" id="CHEBI:57538"/>
        <dbReference type="ChEBI" id="CHEBI:58017"/>
        <dbReference type="EC" id="2.4.2.10"/>
    </reaction>
</comment>
<keyword evidence="4 6" id="KW-0808">Transferase</keyword>
<evidence type="ECO:0000256" key="4">
    <source>
        <dbReference type="ARBA" id="ARBA00022679"/>
    </source>
</evidence>
<evidence type="ECO:0000256" key="1">
    <source>
        <dbReference type="ARBA" id="ARBA00004889"/>
    </source>
</evidence>
<dbReference type="HAMAP" id="MF_01208">
    <property type="entry name" value="PyrE"/>
    <property type="match status" value="1"/>
</dbReference>
<dbReference type="GO" id="GO:0004588">
    <property type="term" value="F:orotate phosphoribosyltransferase activity"/>
    <property type="evidence" value="ECO:0007669"/>
    <property type="project" value="UniProtKB-UniRule"/>
</dbReference>
<dbReference type="InterPro" id="IPR029057">
    <property type="entry name" value="PRTase-like"/>
</dbReference>
<evidence type="ECO:0000256" key="5">
    <source>
        <dbReference type="ARBA" id="ARBA00022975"/>
    </source>
</evidence>
<gene>
    <name evidence="6 8" type="primary">pyrE</name>
    <name evidence="8" type="ORF">EHS13_34135</name>
</gene>
<dbReference type="SUPFAM" id="SSF53271">
    <property type="entry name" value="PRTase-like"/>
    <property type="match status" value="1"/>
</dbReference>
<evidence type="ECO:0000256" key="3">
    <source>
        <dbReference type="ARBA" id="ARBA00022676"/>
    </source>
</evidence>
<dbReference type="NCBIfam" id="TIGR00336">
    <property type="entry name" value="pyrE"/>
    <property type="match status" value="1"/>
</dbReference>
<dbReference type="GO" id="GO:0019856">
    <property type="term" value="P:pyrimidine nucleobase biosynthetic process"/>
    <property type="evidence" value="ECO:0007669"/>
    <property type="project" value="TreeGrafter"/>
</dbReference>
<accession>A0A6B8RUW5</accession>
<dbReference type="CDD" id="cd06223">
    <property type="entry name" value="PRTases_typeI"/>
    <property type="match status" value="1"/>
</dbReference>
<dbReference type="Pfam" id="PF00156">
    <property type="entry name" value="Pribosyltran"/>
    <property type="match status" value="1"/>
</dbReference>
<protein>
    <recommendedName>
        <fullName evidence="2 6">Orotate phosphoribosyltransferase</fullName>
        <shortName evidence="6">OPRT</shortName>
        <shortName evidence="6">OPRTase</shortName>
        <ecNumber evidence="2 6">2.4.2.10</ecNumber>
    </recommendedName>
</protein>
<feature type="binding site" description="in other chain" evidence="6">
    <location>
        <position position="30"/>
    </location>
    <ligand>
        <name>5-phospho-alpha-D-ribose 1-diphosphate</name>
        <dbReference type="ChEBI" id="CHEBI:58017"/>
        <note>ligand shared between dimeric partners</note>
    </ligand>
</feature>
<evidence type="ECO:0000259" key="7">
    <source>
        <dbReference type="Pfam" id="PF00156"/>
    </source>
</evidence>
<evidence type="ECO:0000256" key="6">
    <source>
        <dbReference type="HAMAP-Rule" id="MF_01208"/>
    </source>
</evidence>
<feature type="binding site" description="in other chain" evidence="6">
    <location>
        <begin position="121"/>
        <end position="129"/>
    </location>
    <ligand>
        <name>5-phospho-alpha-D-ribose 1-diphosphate</name>
        <dbReference type="ChEBI" id="CHEBI:58017"/>
        <note>ligand shared between dimeric partners</note>
    </ligand>
</feature>
<dbReference type="PANTHER" id="PTHR19278:SF9">
    <property type="entry name" value="URIDINE 5'-MONOPHOSPHATE SYNTHASE"/>
    <property type="match status" value="1"/>
</dbReference>
<dbReference type="UniPathway" id="UPA00070">
    <property type="reaction ID" value="UER00119"/>
</dbReference>
<proteinExistence type="inferred from homology"/>
<feature type="binding site" evidence="6">
    <location>
        <position position="125"/>
    </location>
    <ligand>
        <name>orotate</name>
        <dbReference type="ChEBI" id="CHEBI:30839"/>
    </ligand>
</feature>